<gene>
    <name evidence="1" type="ORF">Edafosvirus3_75</name>
</gene>
<sequence length="224" mass="26229">MAIELTIDCKHVIENKHNPIIRYITNHPSVQSERLLYVLDTSNNKIVQKTPTMKGYWKIDPNNNNLIYILTKQGFGRYNANDGKFEKLLTFCYDIIPPDEEIIVIDRTDDLLSHSIIRIKFLCKESLRSETKFKVVANLIMDKEQKLIATFYENVEMVQGRYLITRDGWDFINAVYDIKNNKKYVLQVDDCKNFIILNETNFFVECTSGCKIVNMESQKIILTK</sequence>
<protein>
    <submittedName>
        <fullName evidence="1">Uncharacterized protein</fullName>
    </submittedName>
</protein>
<evidence type="ECO:0000313" key="1">
    <source>
        <dbReference type="EMBL" id="AYV77997.1"/>
    </source>
</evidence>
<dbReference type="EMBL" id="MK072068">
    <property type="protein sequence ID" value="AYV77997.1"/>
    <property type="molecule type" value="Genomic_DNA"/>
</dbReference>
<organism evidence="1">
    <name type="scientific">Edafosvirus sp</name>
    <dbReference type="NCBI Taxonomy" id="2487765"/>
    <lineage>
        <taxon>Viruses</taxon>
        <taxon>Varidnaviria</taxon>
        <taxon>Bamfordvirae</taxon>
        <taxon>Nucleocytoviricota</taxon>
        <taxon>Megaviricetes</taxon>
        <taxon>Imitervirales</taxon>
        <taxon>Mimiviridae</taxon>
        <taxon>Klosneuvirinae</taxon>
    </lineage>
</organism>
<accession>A0A3G4ZSZ1</accession>
<reference evidence="1" key="1">
    <citation type="submission" date="2018-10" db="EMBL/GenBank/DDBJ databases">
        <title>Hidden diversity of soil giant viruses.</title>
        <authorList>
            <person name="Schulz F."/>
            <person name="Alteio L."/>
            <person name="Goudeau D."/>
            <person name="Ryan E.M."/>
            <person name="Malmstrom R.R."/>
            <person name="Blanchard J."/>
            <person name="Woyke T."/>
        </authorList>
    </citation>
    <scope>NUCLEOTIDE SEQUENCE</scope>
    <source>
        <strain evidence="1">EDV1</strain>
    </source>
</reference>
<name>A0A3G4ZSZ1_9VIRU</name>
<proteinExistence type="predicted"/>